<dbReference type="Gene3D" id="3.40.720.10">
    <property type="entry name" value="Alkaline Phosphatase, subunit A"/>
    <property type="match status" value="1"/>
</dbReference>
<dbReference type="InterPro" id="IPR017850">
    <property type="entry name" value="Alkaline_phosphatase_core_sf"/>
</dbReference>
<evidence type="ECO:0000313" key="1">
    <source>
        <dbReference type="EMBL" id="RXH55543.1"/>
    </source>
</evidence>
<reference evidence="1 2" key="1">
    <citation type="submission" date="2018-11" db="EMBL/GenBank/DDBJ databases">
        <authorList>
            <person name="Mardanov A.V."/>
            <person name="Ravin N.V."/>
            <person name="Dedysh S.N."/>
        </authorList>
    </citation>
    <scope>NUCLEOTIDE SEQUENCE [LARGE SCALE GENOMIC DNA]</scope>
    <source>
        <strain evidence="1 2">AF10</strain>
    </source>
</reference>
<accession>A0A4Q0SWS7</accession>
<comment type="caution">
    <text evidence="1">The sequence shown here is derived from an EMBL/GenBank/DDBJ whole genome shotgun (WGS) entry which is preliminary data.</text>
</comment>
<organism evidence="1 2">
    <name type="scientific">Granulicella sibirica</name>
    <dbReference type="NCBI Taxonomy" id="2479048"/>
    <lineage>
        <taxon>Bacteria</taxon>
        <taxon>Pseudomonadati</taxon>
        <taxon>Acidobacteriota</taxon>
        <taxon>Terriglobia</taxon>
        <taxon>Terriglobales</taxon>
        <taxon>Acidobacteriaceae</taxon>
        <taxon>Granulicella</taxon>
    </lineage>
</organism>
<name>A0A4Q0SWS7_9BACT</name>
<gene>
    <name evidence="1" type="ORF">GRAN_2400</name>
</gene>
<proteinExistence type="predicted"/>
<sequence length="309" mass="33897">MLGELIPQGTFYTQVINHGILGHYVATASLATGSYETLNNFASTPPGNPTIFEYYRRDLKRPVEDAWVIAPSNGFNRIGGSSHRAYGPNFSAEVVLPKQLLAASMSGGTSTDYLHLLRDNYETPLFAPPIASDEVNLQRTADLLKLSVADFNAHARSLASPDELSVYIARQLMTQVSPSLIWITLHDIDIAHSGAYSLYTDGIRRSDRLCADIWNTIESLPEYKGRTTLFILPDFGRDSDTNPAGNGFQHHRTGDALSRTTWMLALGPGVRQNFVVDRPVDSLDLVPTLGKLMGFSPTYAAGKPLVEVL</sequence>
<protein>
    <recommendedName>
        <fullName evidence="3">Sulfatase N-terminal domain-containing protein</fullName>
    </recommendedName>
</protein>
<evidence type="ECO:0000313" key="2">
    <source>
        <dbReference type="Proteomes" id="UP000289437"/>
    </source>
</evidence>
<reference evidence="2" key="2">
    <citation type="submission" date="2019-02" db="EMBL/GenBank/DDBJ databases">
        <title>Granulicella sibirica sp. nov., a psychrotolerant acidobacterium isolated from an organic soil layer in forested tundra, West Siberia.</title>
        <authorList>
            <person name="Oshkin I.Y."/>
            <person name="Kulichevskaya I.S."/>
            <person name="Rijpstra W.I.C."/>
            <person name="Sinninghe Damste J.S."/>
            <person name="Rakitin A.L."/>
            <person name="Ravin N.V."/>
            <person name="Dedysh S.N."/>
        </authorList>
    </citation>
    <scope>NUCLEOTIDE SEQUENCE [LARGE SCALE GENOMIC DNA]</scope>
    <source>
        <strain evidence="2">AF10</strain>
    </source>
</reference>
<dbReference type="SUPFAM" id="SSF53649">
    <property type="entry name" value="Alkaline phosphatase-like"/>
    <property type="match status" value="1"/>
</dbReference>
<evidence type="ECO:0008006" key="3">
    <source>
        <dbReference type="Google" id="ProtNLM"/>
    </source>
</evidence>
<dbReference type="AlphaFoldDB" id="A0A4Q0SWS7"/>
<dbReference type="Proteomes" id="UP000289437">
    <property type="component" value="Unassembled WGS sequence"/>
</dbReference>
<dbReference type="EMBL" id="RDSM01000002">
    <property type="protein sequence ID" value="RXH55543.1"/>
    <property type="molecule type" value="Genomic_DNA"/>
</dbReference>
<keyword evidence="2" id="KW-1185">Reference proteome</keyword>